<dbReference type="Pfam" id="PF02311">
    <property type="entry name" value="AraC_binding"/>
    <property type="match status" value="1"/>
</dbReference>
<keyword evidence="3" id="KW-0804">Transcription</keyword>
<dbReference type="Proteomes" id="UP000317893">
    <property type="component" value="Unassembled WGS sequence"/>
</dbReference>
<dbReference type="SUPFAM" id="SSF51215">
    <property type="entry name" value="Regulatory protein AraC"/>
    <property type="match status" value="1"/>
</dbReference>
<dbReference type="SUPFAM" id="SSF46689">
    <property type="entry name" value="Homeodomain-like"/>
    <property type="match status" value="1"/>
</dbReference>
<evidence type="ECO:0000256" key="2">
    <source>
        <dbReference type="ARBA" id="ARBA00023125"/>
    </source>
</evidence>
<evidence type="ECO:0000259" key="5">
    <source>
        <dbReference type="PROSITE" id="PS01124"/>
    </source>
</evidence>
<dbReference type="GO" id="GO:0043565">
    <property type="term" value="F:sequence-specific DNA binding"/>
    <property type="evidence" value="ECO:0007669"/>
    <property type="project" value="InterPro"/>
</dbReference>
<protein>
    <submittedName>
        <fullName evidence="6">AraC-like DNA-binding protein</fullName>
    </submittedName>
</protein>
<dbReference type="GO" id="GO:0003700">
    <property type="term" value="F:DNA-binding transcription factor activity"/>
    <property type="evidence" value="ECO:0007669"/>
    <property type="project" value="InterPro"/>
</dbReference>
<dbReference type="Pfam" id="PF12833">
    <property type="entry name" value="HTH_18"/>
    <property type="match status" value="1"/>
</dbReference>
<dbReference type="Gene3D" id="1.10.10.60">
    <property type="entry name" value="Homeodomain-like"/>
    <property type="match status" value="1"/>
</dbReference>
<dbReference type="AlphaFoldDB" id="A0A542E4M0"/>
<dbReference type="PANTHER" id="PTHR46796">
    <property type="entry name" value="HTH-TYPE TRANSCRIPTIONAL ACTIVATOR RHAS-RELATED"/>
    <property type="match status" value="1"/>
</dbReference>
<evidence type="ECO:0000313" key="6">
    <source>
        <dbReference type="EMBL" id="TQJ10267.1"/>
    </source>
</evidence>
<keyword evidence="1" id="KW-0805">Transcription regulation</keyword>
<dbReference type="PANTHER" id="PTHR46796:SF2">
    <property type="entry name" value="TRANSCRIPTIONAL REGULATORY PROTEIN"/>
    <property type="match status" value="1"/>
</dbReference>
<dbReference type="InterPro" id="IPR050204">
    <property type="entry name" value="AraC_XylS_family_regulators"/>
</dbReference>
<evidence type="ECO:0000256" key="3">
    <source>
        <dbReference type="ARBA" id="ARBA00023163"/>
    </source>
</evidence>
<dbReference type="EMBL" id="VFMN01000001">
    <property type="protein sequence ID" value="TQJ10267.1"/>
    <property type="molecule type" value="Genomic_DNA"/>
</dbReference>
<dbReference type="InterPro" id="IPR003313">
    <property type="entry name" value="AraC-bd"/>
</dbReference>
<dbReference type="SMART" id="SM00342">
    <property type="entry name" value="HTH_ARAC"/>
    <property type="match status" value="1"/>
</dbReference>
<dbReference type="PROSITE" id="PS01124">
    <property type="entry name" value="HTH_ARAC_FAMILY_2"/>
    <property type="match status" value="1"/>
</dbReference>
<accession>A0A542E4M0</accession>
<keyword evidence="7" id="KW-1185">Reference proteome</keyword>
<evidence type="ECO:0000313" key="7">
    <source>
        <dbReference type="Proteomes" id="UP000317893"/>
    </source>
</evidence>
<sequence length="281" mass="29974">MSRDVVRAWRPAAVPGVTEVLHARFVRHAYPAHTHAAWTLLLVDTGGVLYDLERAHHDADRRAVTLLPPGVPHDGRAATGDGFRKRVVYLEDGWLPRAALGVAVRRPALADRGLVTAVDALHAALGAGDDLEAETRLALVRDRVVALVPSSAGGADDGPRARPGRPGRPGGPDRRTVAVARERLDAGIRAAPTLTDLAAELDVAATSLVRAFAREVGVAPHRYLVGRRVDAARRLLLEGVPPAQVAAETGFHDQSHLTRHFRRVLGVTPGAYARSATVRPG</sequence>
<dbReference type="RefSeq" id="WP_141849515.1">
    <property type="nucleotide sequence ID" value="NZ_BAAAPR010000015.1"/>
</dbReference>
<dbReference type="InterPro" id="IPR037923">
    <property type="entry name" value="HTH-like"/>
</dbReference>
<dbReference type="OrthoDB" id="2060755at2"/>
<evidence type="ECO:0000256" key="4">
    <source>
        <dbReference type="SAM" id="MobiDB-lite"/>
    </source>
</evidence>
<feature type="domain" description="HTH araC/xylS-type" evidence="5">
    <location>
        <begin position="174"/>
        <end position="275"/>
    </location>
</feature>
<reference evidence="6 7" key="1">
    <citation type="submission" date="2019-06" db="EMBL/GenBank/DDBJ databases">
        <title>Sequencing the genomes of 1000 actinobacteria strains.</title>
        <authorList>
            <person name="Klenk H.-P."/>
        </authorList>
    </citation>
    <scope>NUCLEOTIDE SEQUENCE [LARGE SCALE GENOMIC DNA]</scope>
    <source>
        <strain evidence="6 7">DSM 18607</strain>
    </source>
</reference>
<gene>
    <name evidence="6" type="ORF">FB458_3387</name>
</gene>
<name>A0A542E4M0_9MICO</name>
<feature type="region of interest" description="Disordered" evidence="4">
    <location>
        <begin position="150"/>
        <end position="174"/>
    </location>
</feature>
<keyword evidence="2 6" id="KW-0238">DNA-binding</keyword>
<organism evidence="6 7">
    <name type="scientific">Lapillicoccus jejuensis</name>
    <dbReference type="NCBI Taxonomy" id="402171"/>
    <lineage>
        <taxon>Bacteria</taxon>
        <taxon>Bacillati</taxon>
        <taxon>Actinomycetota</taxon>
        <taxon>Actinomycetes</taxon>
        <taxon>Micrococcales</taxon>
        <taxon>Intrasporangiaceae</taxon>
        <taxon>Lapillicoccus</taxon>
    </lineage>
</organism>
<proteinExistence type="predicted"/>
<evidence type="ECO:0000256" key="1">
    <source>
        <dbReference type="ARBA" id="ARBA00023015"/>
    </source>
</evidence>
<dbReference type="InterPro" id="IPR018060">
    <property type="entry name" value="HTH_AraC"/>
</dbReference>
<comment type="caution">
    <text evidence="6">The sequence shown here is derived from an EMBL/GenBank/DDBJ whole genome shotgun (WGS) entry which is preliminary data.</text>
</comment>
<dbReference type="InterPro" id="IPR009057">
    <property type="entry name" value="Homeodomain-like_sf"/>
</dbReference>